<comment type="similarity">
    <text evidence="2">Belongs to the LysR transcriptional regulatory family.</text>
</comment>
<evidence type="ECO:0000256" key="2">
    <source>
        <dbReference type="ARBA" id="ARBA00009437"/>
    </source>
</evidence>
<dbReference type="SUPFAM" id="SSF46785">
    <property type="entry name" value="Winged helix' DNA-binding domain"/>
    <property type="match status" value="1"/>
</dbReference>
<keyword evidence="5" id="KW-0804">Transcription</keyword>
<accession>A0A6P1BS73</accession>
<evidence type="ECO:0000256" key="4">
    <source>
        <dbReference type="ARBA" id="ARBA00023125"/>
    </source>
</evidence>
<dbReference type="Gene3D" id="1.10.10.10">
    <property type="entry name" value="Winged helix-like DNA-binding domain superfamily/Winged helix DNA-binding domain"/>
    <property type="match status" value="1"/>
</dbReference>
<evidence type="ECO:0000256" key="3">
    <source>
        <dbReference type="ARBA" id="ARBA00023015"/>
    </source>
</evidence>
<evidence type="ECO:0000259" key="6">
    <source>
        <dbReference type="PROSITE" id="PS50931"/>
    </source>
</evidence>
<comment type="function">
    <text evidence="1">NodD regulates the expression of the nodABCFE genes which encode other nodulation proteins. NodD is also a negative regulator of its own expression. Binds flavonoids as inducers.</text>
</comment>
<dbReference type="PANTHER" id="PTHR30579:SF7">
    <property type="entry name" value="HTH-TYPE TRANSCRIPTIONAL REGULATOR LRHA-RELATED"/>
    <property type="match status" value="1"/>
</dbReference>
<dbReference type="InterPro" id="IPR036388">
    <property type="entry name" value="WH-like_DNA-bd_sf"/>
</dbReference>
<dbReference type="Gene3D" id="3.40.190.10">
    <property type="entry name" value="Periplasmic binding protein-like II"/>
    <property type="match status" value="2"/>
</dbReference>
<dbReference type="Pfam" id="PF00126">
    <property type="entry name" value="HTH_1"/>
    <property type="match status" value="1"/>
</dbReference>
<keyword evidence="8" id="KW-1185">Reference proteome</keyword>
<dbReference type="FunFam" id="1.10.10.10:FF:000001">
    <property type="entry name" value="LysR family transcriptional regulator"/>
    <property type="match status" value="1"/>
</dbReference>
<sequence>MIDMTTLDIDAVKTFVTIAELKSFTRAAEALGTTQGAISVKLKRLEGHVGHRLIERTPRLVRLSAQGAAFLAPARELLAAHDRAIAGLTSARRRFSLGIASHVGAPELPTLLARLNAHDPALTIEVRLDDARDLLETFDRGMIDAVIIFREDDRRDGDVLGPDHFGWFATPDFLHRAGEPFRLAASSPACGILNTATRALDAAGLRWTETFLGCGAFAVADAVSAGLAISVFSRRVAPSGTIEVTEKFGLPALPPSEILLLSTLSDARSRAALKTLASAFREHHRPPISAGSTMVAARSVTAALGS</sequence>
<dbReference type="InterPro" id="IPR036390">
    <property type="entry name" value="WH_DNA-bd_sf"/>
</dbReference>
<reference evidence="7 8" key="1">
    <citation type="journal article" date="2020" name="Arch. Microbiol.">
        <title>Bradyrhizobium uaiense sp. nov., a new highly efficient cowpea symbiont.</title>
        <authorList>
            <person name="Cabral Michel D."/>
            <person name="Azarias Guimaraes A."/>
            <person name="Martins da Costa E."/>
            <person name="Soares de Carvalho T."/>
            <person name="Balsanelli E."/>
            <person name="Willems A."/>
            <person name="Maltempi de Souza E."/>
            <person name="de Souza Moreira F.M."/>
        </authorList>
    </citation>
    <scope>NUCLEOTIDE SEQUENCE [LARGE SCALE GENOMIC DNA]</scope>
    <source>
        <strain evidence="7 8">UFLA 03-164</strain>
    </source>
</reference>
<gene>
    <name evidence="7" type="ORF">FNJ47_32515</name>
</gene>
<organism evidence="7 8">
    <name type="scientific">Bradyrhizobium uaiense</name>
    <dbReference type="NCBI Taxonomy" id="2594946"/>
    <lineage>
        <taxon>Bacteria</taxon>
        <taxon>Pseudomonadati</taxon>
        <taxon>Pseudomonadota</taxon>
        <taxon>Alphaproteobacteria</taxon>
        <taxon>Hyphomicrobiales</taxon>
        <taxon>Nitrobacteraceae</taxon>
        <taxon>Bradyrhizobium</taxon>
    </lineage>
</organism>
<protein>
    <submittedName>
        <fullName evidence="7">LysR family transcriptional regulator</fullName>
    </submittedName>
</protein>
<evidence type="ECO:0000313" key="8">
    <source>
        <dbReference type="Proteomes" id="UP000468531"/>
    </source>
</evidence>
<dbReference type="InterPro" id="IPR000847">
    <property type="entry name" value="LysR_HTH_N"/>
</dbReference>
<evidence type="ECO:0000256" key="1">
    <source>
        <dbReference type="ARBA" id="ARBA00003502"/>
    </source>
</evidence>
<proteinExistence type="inferred from homology"/>
<keyword evidence="4" id="KW-0238">DNA-binding</keyword>
<dbReference type="PROSITE" id="PS50931">
    <property type="entry name" value="HTH_LYSR"/>
    <property type="match status" value="1"/>
</dbReference>
<dbReference type="EMBL" id="VKHP01000177">
    <property type="protein sequence ID" value="NEV00412.1"/>
    <property type="molecule type" value="Genomic_DNA"/>
</dbReference>
<keyword evidence="3" id="KW-0805">Transcription regulation</keyword>
<name>A0A6P1BS73_9BRAD</name>
<dbReference type="GO" id="GO:0003677">
    <property type="term" value="F:DNA binding"/>
    <property type="evidence" value="ECO:0007669"/>
    <property type="project" value="UniProtKB-KW"/>
</dbReference>
<dbReference type="AlphaFoldDB" id="A0A6P1BS73"/>
<comment type="caution">
    <text evidence="7">The sequence shown here is derived from an EMBL/GenBank/DDBJ whole genome shotgun (WGS) entry which is preliminary data.</text>
</comment>
<dbReference type="PRINTS" id="PR00039">
    <property type="entry name" value="HTHLYSR"/>
</dbReference>
<dbReference type="Proteomes" id="UP000468531">
    <property type="component" value="Unassembled WGS sequence"/>
</dbReference>
<evidence type="ECO:0000313" key="7">
    <source>
        <dbReference type="EMBL" id="NEV00412.1"/>
    </source>
</evidence>
<dbReference type="InterPro" id="IPR050176">
    <property type="entry name" value="LTTR"/>
</dbReference>
<evidence type="ECO:0000256" key="5">
    <source>
        <dbReference type="ARBA" id="ARBA00023163"/>
    </source>
</evidence>
<dbReference type="PANTHER" id="PTHR30579">
    <property type="entry name" value="TRANSCRIPTIONAL REGULATOR"/>
    <property type="match status" value="1"/>
</dbReference>
<dbReference type="SUPFAM" id="SSF53850">
    <property type="entry name" value="Periplasmic binding protein-like II"/>
    <property type="match status" value="1"/>
</dbReference>
<dbReference type="GO" id="GO:0003700">
    <property type="term" value="F:DNA-binding transcription factor activity"/>
    <property type="evidence" value="ECO:0007669"/>
    <property type="project" value="InterPro"/>
</dbReference>
<dbReference type="InterPro" id="IPR005119">
    <property type="entry name" value="LysR_subst-bd"/>
</dbReference>
<dbReference type="Pfam" id="PF03466">
    <property type="entry name" value="LysR_substrate"/>
    <property type="match status" value="1"/>
</dbReference>
<feature type="domain" description="HTH lysR-type" evidence="6">
    <location>
        <begin position="7"/>
        <end position="64"/>
    </location>
</feature>